<gene>
    <name evidence="2" type="ORF">BDV95DRAFT_252406</name>
</gene>
<evidence type="ECO:0000313" key="2">
    <source>
        <dbReference type="EMBL" id="KAF2865671.1"/>
    </source>
</evidence>
<feature type="transmembrane region" description="Helical" evidence="1">
    <location>
        <begin position="141"/>
        <end position="159"/>
    </location>
</feature>
<keyword evidence="1" id="KW-0812">Transmembrane</keyword>
<dbReference type="AlphaFoldDB" id="A0A7C8I1N4"/>
<keyword evidence="3" id="KW-1185">Reference proteome</keyword>
<name>A0A7C8I1N4_9PLEO</name>
<keyword evidence="1" id="KW-0472">Membrane</keyword>
<keyword evidence="1" id="KW-1133">Transmembrane helix</keyword>
<evidence type="ECO:0000256" key="1">
    <source>
        <dbReference type="SAM" id="Phobius"/>
    </source>
</evidence>
<dbReference type="Proteomes" id="UP000481861">
    <property type="component" value="Unassembled WGS sequence"/>
</dbReference>
<comment type="caution">
    <text evidence="2">The sequence shown here is derived from an EMBL/GenBank/DDBJ whole genome shotgun (WGS) entry which is preliminary data.</text>
</comment>
<dbReference type="EMBL" id="JAADJZ010000032">
    <property type="protein sequence ID" value="KAF2865671.1"/>
    <property type="molecule type" value="Genomic_DNA"/>
</dbReference>
<feature type="transmembrane region" description="Helical" evidence="1">
    <location>
        <begin position="33"/>
        <end position="54"/>
    </location>
</feature>
<organism evidence="2 3">
    <name type="scientific">Massariosphaeria phaeospora</name>
    <dbReference type="NCBI Taxonomy" id="100035"/>
    <lineage>
        <taxon>Eukaryota</taxon>
        <taxon>Fungi</taxon>
        <taxon>Dikarya</taxon>
        <taxon>Ascomycota</taxon>
        <taxon>Pezizomycotina</taxon>
        <taxon>Dothideomycetes</taxon>
        <taxon>Pleosporomycetidae</taxon>
        <taxon>Pleosporales</taxon>
        <taxon>Pleosporales incertae sedis</taxon>
        <taxon>Massariosphaeria</taxon>
    </lineage>
</organism>
<evidence type="ECO:0000313" key="3">
    <source>
        <dbReference type="Proteomes" id="UP000481861"/>
    </source>
</evidence>
<reference evidence="2 3" key="1">
    <citation type="submission" date="2020-01" db="EMBL/GenBank/DDBJ databases">
        <authorList>
            <consortium name="DOE Joint Genome Institute"/>
            <person name="Haridas S."/>
            <person name="Albert R."/>
            <person name="Binder M."/>
            <person name="Bloem J."/>
            <person name="Labutti K."/>
            <person name="Salamov A."/>
            <person name="Andreopoulos B."/>
            <person name="Baker S.E."/>
            <person name="Barry K."/>
            <person name="Bills G."/>
            <person name="Bluhm B.H."/>
            <person name="Cannon C."/>
            <person name="Castanera R."/>
            <person name="Culley D.E."/>
            <person name="Daum C."/>
            <person name="Ezra D."/>
            <person name="Gonzalez J.B."/>
            <person name="Henrissat B."/>
            <person name="Kuo A."/>
            <person name="Liang C."/>
            <person name="Lipzen A."/>
            <person name="Lutzoni F."/>
            <person name="Magnuson J."/>
            <person name="Mondo S."/>
            <person name="Nolan M."/>
            <person name="Ohm R."/>
            <person name="Pangilinan J."/>
            <person name="Park H.-J.H."/>
            <person name="Ramirez L."/>
            <person name="Alfaro M."/>
            <person name="Sun H."/>
            <person name="Tritt A."/>
            <person name="Yoshinaga Y."/>
            <person name="Zwiers L.-H.L."/>
            <person name="Turgeon B.G."/>
            <person name="Goodwin S.B."/>
            <person name="Spatafora J.W."/>
            <person name="Crous P.W."/>
            <person name="Grigoriev I.V."/>
        </authorList>
    </citation>
    <scope>NUCLEOTIDE SEQUENCE [LARGE SCALE GENOMIC DNA]</scope>
    <source>
        <strain evidence="2 3">CBS 611.86</strain>
    </source>
</reference>
<sequence>MTAHAGQENIAAGPWKDYASNRSYILWREQTTVMTSIAVAVTLTLTSPRFLVLLRRLVLHNTKRKPPAIPLQNRSRGAEIAETVNEALDNDPAVERAAFRIWADYVCIGRIQLPTSLRSPLSSCLSGPIDNFKNDPLRTTMFAFTSATLFTLFVCYQAIAVCANRIVGPGIATSANPHAGAWYPGILDRSLMENTSTFPAMTDFHTELMFKAVAYADNCYTTKGTERECGLFYRPRIDYQETHNASCPFEDEMCLIGRNGAYELDTRFLDAKILGINDKHTVSFRLRKVCAPLTTRERFVQVTPTGGNGAAVVEYHYGDGWGIIREGNQTFRELVPSPKAMQHDQPHYFIK</sequence>
<dbReference type="OrthoDB" id="3540210at2759"/>
<protein>
    <submittedName>
        <fullName evidence="2">Uncharacterized protein</fullName>
    </submittedName>
</protein>
<proteinExistence type="predicted"/>
<accession>A0A7C8I1N4</accession>